<dbReference type="PROSITE" id="PS51733">
    <property type="entry name" value="BPL_LPL_CATALYTIC"/>
    <property type="match status" value="1"/>
</dbReference>
<dbReference type="Proteomes" id="UP000310458">
    <property type="component" value="Unassembled WGS sequence"/>
</dbReference>
<gene>
    <name evidence="2" type="ORF">FEF26_06930</name>
</gene>
<comment type="caution">
    <text evidence="2">The sequence shown here is derived from an EMBL/GenBank/DDBJ whole genome shotgun (WGS) entry which is preliminary data.</text>
</comment>
<name>A0A5R9BCN8_9MICC</name>
<dbReference type="PANTHER" id="PTHR43679:SF2">
    <property type="entry name" value="OCTANOYL-[GCVH]:PROTEIN N-OCTANOYLTRANSFERASE"/>
    <property type="match status" value="1"/>
</dbReference>
<reference evidence="2 3" key="1">
    <citation type="submission" date="2019-05" db="EMBL/GenBank/DDBJ databases">
        <title>Nesterenkonia sp. GY074 isolated from the Southern Atlantic Ocean.</title>
        <authorList>
            <person name="Zhang G."/>
        </authorList>
    </citation>
    <scope>NUCLEOTIDE SEQUENCE [LARGE SCALE GENOMIC DNA]</scope>
    <source>
        <strain evidence="2 3">GY074</strain>
    </source>
</reference>
<keyword evidence="2" id="KW-0436">Ligase</keyword>
<sequence length="363" mass="38872">MEAMVHGEYKVPGGKLVVADLEVSGTGEGSVISSASINGDFFLEPDEALPALNSSLVGLPVSSSGEEIAQAVTRKLPTGAHMIGFSAGAVATAVRRALGRATGWEDHSWEVLPATNLPIAVNVALDQVLTEEVGAGRRPPLLRLWDWTERAVVIGSFQSLANEVDAQAAEDLDAVVVRRISGGGAMFMESGNCITYSLSFPQSLVDGLSFADSYPFLDSWVMEALAEVGVQAEYKPLNDIVSAADGEGYGRKIGGAAQKRLANGGMLHHVTMSYDIDAQRMLQVLRIGREKLSDKGHTSAAKRVDPLRSQTGMSRQDIMGVFTQTFADRYGATVATIRPHELRRAEDLVTQKFGTQAWTARVP</sequence>
<dbReference type="PANTHER" id="PTHR43679">
    <property type="entry name" value="OCTANOYLTRANSFERASE LIPM-RELATED"/>
    <property type="match status" value="1"/>
</dbReference>
<dbReference type="AlphaFoldDB" id="A0A5R9BCN8"/>
<feature type="domain" description="BPL/LPL catalytic" evidence="1">
    <location>
        <begin position="136"/>
        <end position="334"/>
    </location>
</feature>
<dbReference type="InterPro" id="IPR050664">
    <property type="entry name" value="Octanoyltrans_LipM/LipL"/>
</dbReference>
<dbReference type="EMBL" id="VAVZ01000015">
    <property type="protein sequence ID" value="TLP97993.1"/>
    <property type="molecule type" value="Genomic_DNA"/>
</dbReference>
<dbReference type="Gene3D" id="3.30.930.10">
    <property type="entry name" value="Bira Bifunctional Protein, Domain 2"/>
    <property type="match status" value="1"/>
</dbReference>
<evidence type="ECO:0000259" key="1">
    <source>
        <dbReference type="PROSITE" id="PS51733"/>
    </source>
</evidence>
<evidence type="ECO:0000313" key="2">
    <source>
        <dbReference type="EMBL" id="TLP97993.1"/>
    </source>
</evidence>
<dbReference type="Pfam" id="PF21948">
    <property type="entry name" value="LplA-B_cat"/>
    <property type="match status" value="1"/>
</dbReference>
<evidence type="ECO:0000313" key="3">
    <source>
        <dbReference type="Proteomes" id="UP000310458"/>
    </source>
</evidence>
<dbReference type="InterPro" id="IPR004143">
    <property type="entry name" value="BPL_LPL_catalytic"/>
</dbReference>
<dbReference type="OrthoDB" id="9788148at2"/>
<dbReference type="SUPFAM" id="SSF55681">
    <property type="entry name" value="Class II aaRS and biotin synthetases"/>
    <property type="match status" value="1"/>
</dbReference>
<dbReference type="CDD" id="cd16443">
    <property type="entry name" value="LplA"/>
    <property type="match status" value="1"/>
</dbReference>
<proteinExistence type="predicted"/>
<dbReference type="GO" id="GO:0016874">
    <property type="term" value="F:ligase activity"/>
    <property type="evidence" value="ECO:0007669"/>
    <property type="project" value="UniProtKB-KW"/>
</dbReference>
<keyword evidence="3" id="KW-1185">Reference proteome</keyword>
<protein>
    <submittedName>
        <fullName evidence="2">Lipoate--protein ligase family protein</fullName>
    </submittedName>
</protein>
<dbReference type="InterPro" id="IPR045864">
    <property type="entry name" value="aa-tRNA-synth_II/BPL/LPL"/>
</dbReference>
<dbReference type="Gene3D" id="3.30.390.50">
    <property type="entry name" value="CO dehydrogenase flavoprotein, C-terminal domain"/>
    <property type="match status" value="1"/>
</dbReference>
<accession>A0A5R9BCN8</accession>
<organism evidence="2 3">
    <name type="scientific">Nesterenkonia salmonea</name>
    <dbReference type="NCBI Taxonomy" id="1804987"/>
    <lineage>
        <taxon>Bacteria</taxon>
        <taxon>Bacillati</taxon>
        <taxon>Actinomycetota</taxon>
        <taxon>Actinomycetes</taxon>
        <taxon>Micrococcales</taxon>
        <taxon>Micrococcaceae</taxon>
        <taxon>Nesterenkonia</taxon>
    </lineage>
</organism>